<sequence length="95" mass="10767">MLGAFNSQVLEQYKLCQSGTGTRAGDRASAVRIKKFAHQYQSSTHPLPVISPTCFVLFNSKVNFISDSRENSDIPQTRQNGRVELNIQFIHPRRM</sequence>
<reference evidence="1 2" key="1">
    <citation type="submission" date="2020-11" db="EMBL/GenBank/DDBJ databases">
        <authorList>
            <person name="Wallbank WR R."/>
            <person name="Pardo Diaz C."/>
            <person name="Kozak K."/>
            <person name="Martin S."/>
            <person name="Jiggins C."/>
            <person name="Moest M."/>
            <person name="Warren A I."/>
            <person name="Generalovic N T."/>
            <person name="Byers J.R.P. K."/>
            <person name="Montejo-Kovacevich G."/>
            <person name="Yen C E."/>
        </authorList>
    </citation>
    <scope>NUCLEOTIDE SEQUENCE [LARGE SCALE GENOMIC DNA]</scope>
</reference>
<protein>
    <submittedName>
        <fullName evidence="1">Uncharacterized protein</fullName>
    </submittedName>
</protein>
<dbReference type="Proteomes" id="UP000594454">
    <property type="component" value="Chromosome 4"/>
</dbReference>
<keyword evidence="2" id="KW-1185">Reference proteome</keyword>
<evidence type="ECO:0000313" key="2">
    <source>
        <dbReference type="Proteomes" id="UP000594454"/>
    </source>
</evidence>
<dbReference type="EMBL" id="LR899012">
    <property type="protein sequence ID" value="CAD7088184.1"/>
    <property type="molecule type" value="Genomic_DNA"/>
</dbReference>
<dbReference type="AlphaFoldDB" id="A0A7R8UX01"/>
<accession>A0A7R8UX01</accession>
<dbReference type="InParanoid" id="A0A7R8UX01"/>
<proteinExistence type="predicted"/>
<organism evidence="1 2">
    <name type="scientific">Hermetia illucens</name>
    <name type="common">Black soldier fly</name>
    <dbReference type="NCBI Taxonomy" id="343691"/>
    <lineage>
        <taxon>Eukaryota</taxon>
        <taxon>Metazoa</taxon>
        <taxon>Ecdysozoa</taxon>
        <taxon>Arthropoda</taxon>
        <taxon>Hexapoda</taxon>
        <taxon>Insecta</taxon>
        <taxon>Pterygota</taxon>
        <taxon>Neoptera</taxon>
        <taxon>Endopterygota</taxon>
        <taxon>Diptera</taxon>
        <taxon>Brachycera</taxon>
        <taxon>Stratiomyomorpha</taxon>
        <taxon>Stratiomyidae</taxon>
        <taxon>Hermetiinae</taxon>
        <taxon>Hermetia</taxon>
    </lineage>
</organism>
<gene>
    <name evidence="1" type="ORF">HERILL_LOCUS10831</name>
</gene>
<evidence type="ECO:0000313" key="1">
    <source>
        <dbReference type="EMBL" id="CAD7088184.1"/>
    </source>
</evidence>
<name>A0A7R8UX01_HERIL</name>